<keyword evidence="3" id="KW-1185">Reference proteome</keyword>
<dbReference type="InterPro" id="IPR045584">
    <property type="entry name" value="Pilin-like"/>
</dbReference>
<proteinExistence type="predicted"/>
<dbReference type="InterPro" id="IPR012902">
    <property type="entry name" value="N_methyl_site"/>
</dbReference>
<accession>A0A5B9MIJ9</accession>
<dbReference type="EMBL" id="CP036264">
    <property type="protein sequence ID" value="QEF99445.1"/>
    <property type="molecule type" value="Genomic_DNA"/>
</dbReference>
<keyword evidence="1" id="KW-0472">Membrane</keyword>
<keyword evidence="1" id="KW-1133">Transmembrane helix</keyword>
<dbReference type="AlphaFoldDB" id="A0A5B9MIJ9"/>
<dbReference type="SUPFAM" id="SSF54523">
    <property type="entry name" value="Pili subunits"/>
    <property type="match status" value="1"/>
</dbReference>
<protein>
    <recommendedName>
        <fullName evidence="4">Type II secretion system protein G</fullName>
    </recommendedName>
</protein>
<gene>
    <name evidence="2" type="ORF">Mal15_35100</name>
</gene>
<keyword evidence="1" id="KW-0812">Transmembrane</keyword>
<evidence type="ECO:0000256" key="1">
    <source>
        <dbReference type="SAM" id="Phobius"/>
    </source>
</evidence>
<dbReference type="KEGG" id="smam:Mal15_35100"/>
<sequence length="510" mass="55892">MSFLKVDSRHRPLLKKFMHHPTTYDRANASSRRRPTRAFTLVELLVVMTVMVSLGGMLTYALASAQTDARIKRTQADVLTIGQLLQTRMSDVSLSKMNLAYGRTIPQLVRAGVLGTTALDGTALTNPGSPQPTVSEYQKIMADEQARLILLARRDMLRMVMPECQRDLLYPPATLQYRTRAVAATSAAARTTNWYPNAAQLKPPAQWNQMRTLLGLFSAETIDFHWAGSPATDPEVDAIALAANNNDFENLLRHNVNVPYTGPASASPIAWTRQHESSECLYLILATTELFGKKAIDQIPTSRIRDTDGDGVPEILDAWDQPYAFVRNPVGFRSPAIANYDPTGATEIEQYRSEPDALDLLLVDFRFDTRTHPNPSPYTTESPFHPIYLPPAVISSGRDKTFGLQRSYADEDNDGTVEFGVNSYYSSSVVGLTPGSIGPLYPGTTGFRFPDPYFNVSSVPFANAGPYYMSAAGTVLAKEGGGYGAVIQPDPDGDFRDAAADNISSLDAGF</sequence>
<evidence type="ECO:0008006" key="4">
    <source>
        <dbReference type="Google" id="ProtNLM"/>
    </source>
</evidence>
<dbReference type="Pfam" id="PF07963">
    <property type="entry name" value="N_methyl"/>
    <property type="match status" value="1"/>
</dbReference>
<evidence type="ECO:0000313" key="2">
    <source>
        <dbReference type="EMBL" id="QEF99445.1"/>
    </source>
</evidence>
<evidence type="ECO:0000313" key="3">
    <source>
        <dbReference type="Proteomes" id="UP000321353"/>
    </source>
</evidence>
<name>A0A5B9MIJ9_9BACT</name>
<reference evidence="2 3" key="1">
    <citation type="submission" date="2019-02" db="EMBL/GenBank/DDBJ databases">
        <title>Planctomycetal bacteria perform biofilm scaping via a novel small molecule.</title>
        <authorList>
            <person name="Jeske O."/>
            <person name="Boedeker C."/>
            <person name="Wiegand S."/>
            <person name="Breitling P."/>
            <person name="Kallscheuer N."/>
            <person name="Jogler M."/>
            <person name="Rohde M."/>
            <person name="Petersen J."/>
            <person name="Medema M.H."/>
            <person name="Surup F."/>
            <person name="Jogler C."/>
        </authorList>
    </citation>
    <scope>NUCLEOTIDE SEQUENCE [LARGE SCALE GENOMIC DNA]</scope>
    <source>
        <strain evidence="2 3">Mal15</strain>
    </source>
</reference>
<feature type="transmembrane region" description="Helical" evidence="1">
    <location>
        <begin position="41"/>
        <end position="63"/>
    </location>
</feature>
<organism evidence="2 3">
    <name type="scientific">Stieleria maiorica</name>
    <dbReference type="NCBI Taxonomy" id="2795974"/>
    <lineage>
        <taxon>Bacteria</taxon>
        <taxon>Pseudomonadati</taxon>
        <taxon>Planctomycetota</taxon>
        <taxon>Planctomycetia</taxon>
        <taxon>Pirellulales</taxon>
        <taxon>Pirellulaceae</taxon>
        <taxon>Stieleria</taxon>
    </lineage>
</organism>
<dbReference type="Proteomes" id="UP000321353">
    <property type="component" value="Chromosome"/>
</dbReference>